<keyword evidence="4" id="KW-0802">TPR repeat</keyword>
<evidence type="ECO:0000256" key="3">
    <source>
        <dbReference type="ARBA" id="ARBA00023237"/>
    </source>
</evidence>
<dbReference type="InterPro" id="IPR039565">
    <property type="entry name" value="BamD-like"/>
</dbReference>
<evidence type="ECO:0000313" key="7">
    <source>
        <dbReference type="Proteomes" id="UP000198324"/>
    </source>
</evidence>
<evidence type="ECO:0000256" key="2">
    <source>
        <dbReference type="ARBA" id="ARBA00023136"/>
    </source>
</evidence>
<dbReference type="SUPFAM" id="SSF48452">
    <property type="entry name" value="TPR-like"/>
    <property type="match status" value="1"/>
</dbReference>
<dbReference type="Pfam" id="PF13525">
    <property type="entry name" value="YfiO"/>
    <property type="match status" value="1"/>
</dbReference>
<sequence length="241" mass="28830">MHKRFASLLLLLLPLLSSCGLIDYYFLPPPDDTAQELFETGMDHMRDKHYSSAAENFLKLKDRYPFSPLTPKAEIALGDAYFLDGKFPEALDAYKEFENLHPSSEQIPYVLFQMGLSNLNQFRTIDLRQDNVKEALEIFYRLEEAYPNSEFSESVKQNIARCRKILAEHEIFVADFYWRTSQFGAAWHRYMYVLENFADVVEFKEYVKKRAEYSYFEYQKVLSEEERERIQWTWKRLLKWL</sequence>
<evidence type="ECO:0000259" key="5">
    <source>
        <dbReference type="Pfam" id="PF13525"/>
    </source>
</evidence>
<feature type="repeat" description="TPR" evidence="4">
    <location>
        <begin position="71"/>
        <end position="104"/>
    </location>
</feature>
<feature type="domain" description="Outer membrane lipoprotein BamD-like" evidence="5">
    <location>
        <begin position="31"/>
        <end position="205"/>
    </location>
</feature>
<accession>A0A238XPJ1</accession>
<dbReference type="CDD" id="cd15830">
    <property type="entry name" value="BamD"/>
    <property type="match status" value="1"/>
</dbReference>
<dbReference type="PROSITE" id="PS50005">
    <property type="entry name" value="TPR"/>
    <property type="match status" value="1"/>
</dbReference>
<dbReference type="PROSITE" id="PS51257">
    <property type="entry name" value="PROKAR_LIPOPROTEIN"/>
    <property type="match status" value="1"/>
</dbReference>
<gene>
    <name evidence="6" type="ORF">SAMN04488503_0321</name>
</gene>
<dbReference type="InterPro" id="IPR011990">
    <property type="entry name" value="TPR-like_helical_dom_sf"/>
</dbReference>
<dbReference type="NCBIfam" id="TIGR03302">
    <property type="entry name" value="OM_YfiO"/>
    <property type="match status" value="1"/>
</dbReference>
<dbReference type="HAMAP" id="MF_00922">
    <property type="entry name" value="OM_assembly_BamD"/>
    <property type="match status" value="1"/>
</dbReference>
<dbReference type="AlphaFoldDB" id="A0A238XPJ1"/>
<dbReference type="OrthoDB" id="9781894at2"/>
<keyword evidence="7" id="KW-1185">Reference proteome</keyword>
<organism evidence="6 7">
    <name type="scientific">Humidesulfovibrio mexicanus</name>
    <dbReference type="NCBI Taxonomy" id="147047"/>
    <lineage>
        <taxon>Bacteria</taxon>
        <taxon>Pseudomonadati</taxon>
        <taxon>Thermodesulfobacteriota</taxon>
        <taxon>Desulfovibrionia</taxon>
        <taxon>Desulfovibrionales</taxon>
        <taxon>Desulfovibrionaceae</taxon>
        <taxon>Humidesulfovibrio</taxon>
    </lineage>
</organism>
<keyword evidence="2" id="KW-0472">Membrane</keyword>
<keyword evidence="3" id="KW-0998">Cell outer membrane</keyword>
<dbReference type="EMBL" id="FZOC01000001">
    <property type="protein sequence ID" value="SNR60867.1"/>
    <property type="molecule type" value="Genomic_DNA"/>
</dbReference>
<keyword evidence="1" id="KW-0732">Signal</keyword>
<dbReference type="RefSeq" id="WP_089271031.1">
    <property type="nucleotide sequence ID" value="NZ_FZOC01000001.1"/>
</dbReference>
<name>A0A238XPJ1_9BACT</name>
<dbReference type="Gene3D" id="1.25.40.10">
    <property type="entry name" value="Tetratricopeptide repeat domain"/>
    <property type="match status" value="1"/>
</dbReference>
<evidence type="ECO:0000313" key="6">
    <source>
        <dbReference type="EMBL" id="SNR60867.1"/>
    </source>
</evidence>
<dbReference type="InterPro" id="IPR017689">
    <property type="entry name" value="BamD"/>
</dbReference>
<protein>
    <submittedName>
        <fullName evidence="6">Beta-barrel assembly machine subunit BamD</fullName>
    </submittedName>
</protein>
<dbReference type="Proteomes" id="UP000198324">
    <property type="component" value="Unassembled WGS sequence"/>
</dbReference>
<evidence type="ECO:0000256" key="1">
    <source>
        <dbReference type="ARBA" id="ARBA00022729"/>
    </source>
</evidence>
<proteinExistence type="inferred from homology"/>
<evidence type="ECO:0000256" key="4">
    <source>
        <dbReference type="PROSITE-ProRule" id="PRU00339"/>
    </source>
</evidence>
<dbReference type="InterPro" id="IPR019734">
    <property type="entry name" value="TPR_rpt"/>
</dbReference>
<reference evidence="6 7" key="1">
    <citation type="submission" date="2017-06" db="EMBL/GenBank/DDBJ databases">
        <authorList>
            <person name="Kim H.J."/>
            <person name="Triplett B.A."/>
        </authorList>
    </citation>
    <scope>NUCLEOTIDE SEQUENCE [LARGE SCALE GENOMIC DNA]</scope>
    <source>
        <strain evidence="6 7">DSM 13116</strain>
    </source>
</reference>